<keyword evidence="2" id="KW-0244">Early protein</keyword>
<keyword evidence="7" id="KW-1185">Reference proteome</keyword>
<evidence type="ECO:0000256" key="3">
    <source>
        <dbReference type="ARBA" id="ARBA00022581"/>
    </source>
</evidence>
<dbReference type="KEGG" id="vg:32878760"/>
<sequence length="131" mass="15188">MTDIIMEIASAETARMDDVAEQQRLLEEANKNIHFKKMDELQKLQNNHRCEKGSFCGVKQAVFDWYHVENDHCLKFHVGSTKRSTIIDNVKCLIKYKIMDYGYAGKFICGCTNQDCCPDFIQNICKIDSLR</sequence>
<evidence type="ECO:0000256" key="2">
    <source>
        <dbReference type="ARBA" id="ARBA00022518"/>
    </source>
</evidence>
<keyword evidence="5" id="KW-1119">Modulation of host cell apoptosis by virus</keyword>
<keyword evidence="3" id="KW-0945">Host-virus interaction</keyword>
<evidence type="ECO:0000256" key="5">
    <source>
        <dbReference type="ARBA" id="ARBA00023323"/>
    </source>
</evidence>
<evidence type="ECO:0000256" key="1">
    <source>
        <dbReference type="ARBA" id="ARBA00005829"/>
    </source>
</evidence>
<dbReference type="GeneID" id="32878760"/>
<reference evidence="6 7" key="1">
    <citation type="journal article" date="2017" name="J. Gen. Virol.">
        <title>Novel bat adenoviruses with low G+C content shed new light on the evolution of adenoviruses.</title>
        <authorList>
            <person name="Tan B."/>
            <person name="Yang X.L."/>
            <person name="Ge X.Y."/>
            <person name="Peng C."/>
            <person name="Liu H.Z."/>
            <person name="Zhang Y.Z."/>
            <person name="Zhang L.B."/>
            <person name="Shi Z.L."/>
        </authorList>
    </citation>
    <scope>NUCLEOTIDE SEQUENCE [LARGE SCALE GENOMIC DNA]</scope>
    <source>
        <strain evidence="6">WIV17</strain>
    </source>
</reference>
<dbReference type="EMBL" id="KX961095">
    <property type="protein sequence ID" value="ARQ79763.1"/>
    <property type="molecule type" value="Genomic_DNA"/>
</dbReference>
<proteinExistence type="inferred from homology"/>
<dbReference type="GO" id="GO:0033668">
    <property type="term" value="P:symbiont-mediated suppression of host apoptosis"/>
    <property type="evidence" value="ECO:0007669"/>
    <property type="project" value="UniProtKB-KW"/>
</dbReference>
<dbReference type="GO" id="GO:0052031">
    <property type="term" value="P:symbiont-mediated perturbation of host defense response"/>
    <property type="evidence" value="ECO:0007669"/>
    <property type="project" value="InterPro"/>
</dbReference>
<accession>A0A1X9RIS8</accession>
<organism evidence="6 7">
    <name type="scientific">Bat mastadenovirus WIV17</name>
    <dbReference type="NCBI Taxonomy" id="1986505"/>
    <lineage>
        <taxon>Viruses</taxon>
        <taxon>Varidnaviria</taxon>
        <taxon>Bamfordvirae</taxon>
        <taxon>Preplasmiviricota</taxon>
        <taxon>Polisuviricotina</taxon>
        <taxon>Pharingeaviricetes</taxon>
        <taxon>Rowavirales</taxon>
        <taxon>Adenoviridae</taxon>
        <taxon>Mastadenovirus</taxon>
        <taxon>Mastadenovirus pteropodidae</taxon>
    </lineage>
</organism>
<dbReference type="InterPro" id="IPR004985">
    <property type="entry name" value="Adeno_E3-15"/>
</dbReference>
<evidence type="ECO:0000313" key="7">
    <source>
        <dbReference type="Proteomes" id="UP000201453"/>
    </source>
</evidence>
<protein>
    <submittedName>
        <fullName evidence="6">E3 14.7K</fullName>
    </submittedName>
</protein>
<evidence type="ECO:0000256" key="4">
    <source>
        <dbReference type="ARBA" id="ARBA00022615"/>
    </source>
</evidence>
<name>A0A1X9RIS8_9ADEN</name>
<dbReference type="Pfam" id="PF03307">
    <property type="entry name" value="Adeno_E3_15_3"/>
    <property type="match status" value="1"/>
</dbReference>
<evidence type="ECO:0000313" key="6">
    <source>
        <dbReference type="EMBL" id="ARQ79763.1"/>
    </source>
</evidence>
<keyword evidence="4" id="KW-1085">Inhibition of host caspases by virus</keyword>
<dbReference type="OrthoDB" id="26753at10239"/>
<comment type="similarity">
    <text evidence="1">Belongs to the adenoviridae E3_15 family.</text>
</comment>
<dbReference type="Proteomes" id="UP000201453">
    <property type="component" value="Segment"/>
</dbReference>
<dbReference type="RefSeq" id="YP_009362855.1">
    <property type="nucleotide sequence ID" value="NC_034626.1"/>
</dbReference>